<sequence length="1121" mass="122710">MTGVEGVAAAVGRTVVQRAAREWLAARSARRDGKKDLAELLRTGFPDRFARRRLDRQLDEIVDAVERRLDPLIHGEYAPLAENDRAAVAAEVGDTMKNADLSDHALFAADADPVRLAHQLRDGLRGSPAHLGEAGARLYDLLLEECCDCFVRVVRQLPEFSARAETEMLMRLSGVGEQIATVLDRLPVRTLDAPSGTGDDGEFERRYLEFAATALDEVELFGVRIVNYRPRATLSVAYISLNAQSDEPSGPAAGRLRHSDLTGAARDGEPANTRVESALARAERTLLRGDAGSGKSTLLRWLAVTAARGGFTGALRDWNGLVPFVVKLRSHAESGLPRPENLPHDVAAPLAGLAPPGWAHRVLSAGRGLLLVDGVDELPPARRPAVRDWLRGLLTLYPGLRTVVTSRPAAVDARWLTAENFAPVTLSPMAPDDLRELVRHWHAAVRDAGDLPCPVERLPAYEGALLARLESSPHLRALAATPLLPAMLCALNLDRARQLPRDRMGIYAAALDMLLERRDAEREVSAFAGVGLEPDQKVRVLQHLAWQLSVWGRSELRRETAERHVADRTAGMPRVSVPPSTLLDYLLERSGVIRSPAEGRIDFVHRTVQEYLAAKEAADRDDVEPLIERAHLDQWRETIVMTAGHATGPLRRDLLTGLLDRADREPRHARRLRRLVAACLETVSEIPAELRDRIEDCLANVIPPRNAEEAHLLVGAGEEILRRLPRDLDGLGTARAVAAVRTAWLINGPAALDVLAGYGRDGRREVQDELLTGWEYFEPVTYARRVLARTPWSGEEVGLKTSRVLSGLPFVKPFRRLYIQTDSEVDLTFLGRVAQLESLRVFAPVTAQEALAAQTALVRLELPAVGHEAFRHILSLERLRSLSVNVTDITELDAIAGQEALVSLALSGVRADHGLGFLAAMERLESLTLDAPIGTDRLRPLRRLKHLTLVNVKERPSLRDLAETLPDLEALQLVNCGQVGDVAALAGMARLTTLNLSVAKGLTSVAPLAGLTGLRNLVLWNTDVADLAPLAGMSRLQSLGVAGCQNIRDLTPLAGLTRLDELQLNGIAHPLDVTPLSGIPNLRLTVHGHQTLLGLHELGRGTKVERTKLWDDATSWFYTVY</sequence>
<protein>
    <submittedName>
        <fullName evidence="4">ATP-binding protein</fullName>
    </submittedName>
</protein>
<dbReference type="EMBL" id="BSTJ01000006">
    <property type="protein sequence ID" value="GLY76602.1"/>
    <property type="molecule type" value="Genomic_DNA"/>
</dbReference>
<feature type="domain" description="NACHT" evidence="3">
    <location>
        <begin position="283"/>
        <end position="619"/>
    </location>
</feature>
<dbReference type="Gene3D" id="3.80.10.10">
    <property type="entry name" value="Ribonuclease Inhibitor"/>
    <property type="match status" value="1"/>
</dbReference>
<evidence type="ECO:0000256" key="1">
    <source>
        <dbReference type="ARBA" id="ARBA00022741"/>
    </source>
</evidence>
<dbReference type="RefSeq" id="WP_285625157.1">
    <property type="nucleotide sequence ID" value="NZ_BSTJ01000006.1"/>
</dbReference>
<comment type="caution">
    <text evidence="4">The sequence shown here is derived from an EMBL/GenBank/DDBJ whole genome shotgun (WGS) entry which is preliminary data.</text>
</comment>
<dbReference type="PANTHER" id="PTHR46844">
    <property type="entry name" value="SLR5058 PROTEIN"/>
    <property type="match status" value="1"/>
</dbReference>
<name>A0A9W6RM88_9ACTN</name>
<dbReference type="InterPro" id="IPR027417">
    <property type="entry name" value="P-loop_NTPase"/>
</dbReference>
<keyword evidence="1" id="KW-0547">Nucleotide-binding</keyword>
<dbReference type="PROSITE" id="PS50837">
    <property type="entry name" value="NACHT"/>
    <property type="match status" value="1"/>
</dbReference>
<evidence type="ECO:0000256" key="2">
    <source>
        <dbReference type="ARBA" id="ARBA00022840"/>
    </source>
</evidence>
<dbReference type="InterPro" id="IPR054547">
    <property type="entry name" value="NNH1"/>
</dbReference>
<reference evidence="4" key="1">
    <citation type="submission" date="2023-03" db="EMBL/GenBank/DDBJ databases">
        <title>Actinoallomurus iriomotensis NBRC 103681.</title>
        <authorList>
            <person name="Ichikawa N."/>
            <person name="Sato H."/>
            <person name="Tonouchi N."/>
        </authorList>
    </citation>
    <scope>NUCLEOTIDE SEQUENCE</scope>
    <source>
        <strain evidence="4">NBRC 103681</strain>
    </source>
</reference>
<dbReference type="Gene3D" id="3.40.50.300">
    <property type="entry name" value="P-loop containing nucleotide triphosphate hydrolases"/>
    <property type="match status" value="1"/>
</dbReference>
<evidence type="ECO:0000259" key="3">
    <source>
        <dbReference type="PROSITE" id="PS50837"/>
    </source>
</evidence>
<keyword evidence="2 4" id="KW-0067">ATP-binding</keyword>
<evidence type="ECO:0000313" key="5">
    <source>
        <dbReference type="Proteomes" id="UP001165135"/>
    </source>
</evidence>
<dbReference type="GO" id="GO:0005524">
    <property type="term" value="F:ATP binding"/>
    <property type="evidence" value="ECO:0007669"/>
    <property type="project" value="UniProtKB-KW"/>
</dbReference>
<dbReference type="SUPFAM" id="SSF52540">
    <property type="entry name" value="P-loop containing nucleoside triphosphate hydrolases"/>
    <property type="match status" value="1"/>
</dbReference>
<dbReference type="AlphaFoldDB" id="A0A9W6RM88"/>
<gene>
    <name evidence="4" type="ORF">Airi01_048690</name>
</gene>
<dbReference type="InterPro" id="IPR007111">
    <property type="entry name" value="NACHT_NTPase"/>
</dbReference>
<dbReference type="PANTHER" id="PTHR46844:SF1">
    <property type="entry name" value="SLR5058 PROTEIN"/>
    <property type="match status" value="1"/>
</dbReference>
<dbReference type="SUPFAM" id="SSF52058">
    <property type="entry name" value="L domain-like"/>
    <property type="match status" value="1"/>
</dbReference>
<dbReference type="Proteomes" id="UP001165135">
    <property type="component" value="Unassembled WGS sequence"/>
</dbReference>
<organism evidence="4 5">
    <name type="scientific">Actinoallomurus iriomotensis</name>
    <dbReference type="NCBI Taxonomy" id="478107"/>
    <lineage>
        <taxon>Bacteria</taxon>
        <taxon>Bacillati</taxon>
        <taxon>Actinomycetota</taxon>
        <taxon>Actinomycetes</taxon>
        <taxon>Streptosporangiales</taxon>
        <taxon>Thermomonosporaceae</taxon>
        <taxon>Actinoallomurus</taxon>
    </lineage>
</organism>
<accession>A0A9W6RM88</accession>
<dbReference type="Pfam" id="PF05729">
    <property type="entry name" value="NACHT"/>
    <property type="match status" value="1"/>
</dbReference>
<evidence type="ECO:0000313" key="4">
    <source>
        <dbReference type="EMBL" id="GLY76602.1"/>
    </source>
</evidence>
<dbReference type="Pfam" id="PF22733">
    <property type="entry name" value="NNH1"/>
    <property type="match status" value="1"/>
</dbReference>
<dbReference type="InterPro" id="IPR032675">
    <property type="entry name" value="LRR_dom_sf"/>
</dbReference>
<proteinExistence type="predicted"/>